<dbReference type="STRING" id="112090.W4GVM9"/>
<dbReference type="CDD" id="cd00086">
    <property type="entry name" value="homeodomain"/>
    <property type="match status" value="2"/>
</dbReference>
<gene>
    <name evidence="7" type="ORF">H257_04805</name>
</gene>
<keyword evidence="1 4" id="KW-0238">DNA-binding</keyword>
<feature type="compositionally biased region" description="Acidic residues" evidence="5">
    <location>
        <begin position="73"/>
        <end position="90"/>
    </location>
</feature>
<organism evidence="7">
    <name type="scientific">Aphanomyces astaci</name>
    <name type="common">Crayfish plague agent</name>
    <dbReference type="NCBI Taxonomy" id="112090"/>
    <lineage>
        <taxon>Eukaryota</taxon>
        <taxon>Sar</taxon>
        <taxon>Stramenopiles</taxon>
        <taxon>Oomycota</taxon>
        <taxon>Saprolegniomycetes</taxon>
        <taxon>Saprolegniales</taxon>
        <taxon>Verrucalvaceae</taxon>
        <taxon>Aphanomyces</taxon>
    </lineage>
</organism>
<dbReference type="EMBL" id="KI913121">
    <property type="protein sequence ID" value="ETV83064.1"/>
    <property type="molecule type" value="Genomic_DNA"/>
</dbReference>
<dbReference type="InterPro" id="IPR001356">
    <property type="entry name" value="HD"/>
</dbReference>
<feature type="compositionally biased region" description="Basic residues" evidence="5">
    <location>
        <begin position="245"/>
        <end position="261"/>
    </location>
</feature>
<reference evidence="7" key="1">
    <citation type="submission" date="2013-12" db="EMBL/GenBank/DDBJ databases">
        <title>The Genome Sequence of Aphanomyces astaci APO3.</title>
        <authorList>
            <consortium name="The Broad Institute Genomics Platform"/>
            <person name="Russ C."/>
            <person name="Tyler B."/>
            <person name="van West P."/>
            <person name="Dieguez-Uribeondo J."/>
            <person name="Young S.K."/>
            <person name="Zeng Q."/>
            <person name="Gargeya S."/>
            <person name="Fitzgerald M."/>
            <person name="Abouelleil A."/>
            <person name="Alvarado L."/>
            <person name="Chapman S.B."/>
            <person name="Gainer-Dewar J."/>
            <person name="Goldberg J."/>
            <person name="Griggs A."/>
            <person name="Gujja S."/>
            <person name="Hansen M."/>
            <person name="Howarth C."/>
            <person name="Imamovic A."/>
            <person name="Ireland A."/>
            <person name="Larimer J."/>
            <person name="McCowan C."/>
            <person name="Murphy C."/>
            <person name="Pearson M."/>
            <person name="Poon T.W."/>
            <person name="Priest M."/>
            <person name="Roberts A."/>
            <person name="Saif S."/>
            <person name="Shea T."/>
            <person name="Sykes S."/>
            <person name="Wortman J."/>
            <person name="Nusbaum C."/>
            <person name="Birren B."/>
        </authorList>
    </citation>
    <scope>NUCLEOTIDE SEQUENCE [LARGE SCALE GENOMIC DNA]</scope>
    <source>
        <strain evidence="7">APO3</strain>
    </source>
</reference>
<feature type="compositionally biased region" description="Polar residues" evidence="5">
    <location>
        <begin position="31"/>
        <end position="40"/>
    </location>
</feature>
<dbReference type="InterPro" id="IPR008422">
    <property type="entry name" value="KN_HD"/>
</dbReference>
<dbReference type="RefSeq" id="XP_009827735.1">
    <property type="nucleotide sequence ID" value="XM_009829433.1"/>
</dbReference>
<feature type="region of interest" description="Disordered" evidence="5">
    <location>
        <begin position="322"/>
        <end position="385"/>
    </location>
</feature>
<dbReference type="Gene3D" id="1.10.10.60">
    <property type="entry name" value="Homeodomain-like"/>
    <property type="match status" value="2"/>
</dbReference>
<keyword evidence="3 4" id="KW-0539">Nucleus</keyword>
<feature type="region of interest" description="Disordered" evidence="5">
    <location>
        <begin position="575"/>
        <end position="605"/>
    </location>
</feature>
<protein>
    <recommendedName>
        <fullName evidence="6">Homeobox domain-containing protein</fullName>
    </recommendedName>
</protein>
<feature type="region of interest" description="Disordered" evidence="5">
    <location>
        <begin position="31"/>
        <end position="105"/>
    </location>
</feature>
<dbReference type="InterPro" id="IPR009057">
    <property type="entry name" value="Homeodomain-like_sf"/>
</dbReference>
<dbReference type="PROSITE" id="PS50071">
    <property type="entry name" value="HOMEOBOX_2"/>
    <property type="match status" value="2"/>
</dbReference>
<dbReference type="PANTHER" id="PTHR11850">
    <property type="entry name" value="HOMEOBOX PROTEIN TRANSCRIPTION FACTORS"/>
    <property type="match status" value="1"/>
</dbReference>
<feature type="compositionally biased region" description="Low complexity" evidence="5">
    <location>
        <begin position="514"/>
        <end position="525"/>
    </location>
</feature>
<dbReference type="InterPro" id="IPR050224">
    <property type="entry name" value="TALE_homeobox"/>
</dbReference>
<evidence type="ECO:0000256" key="3">
    <source>
        <dbReference type="ARBA" id="ARBA00023242"/>
    </source>
</evidence>
<feature type="DNA-binding region" description="Homeobox" evidence="4">
    <location>
        <begin position="381"/>
        <end position="445"/>
    </location>
</feature>
<dbReference type="Pfam" id="PF05920">
    <property type="entry name" value="Homeobox_KN"/>
    <property type="match status" value="2"/>
</dbReference>
<feature type="DNA-binding region" description="Homeobox" evidence="4">
    <location>
        <begin position="96"/>
        <end position="160"/>
    </location>
</feature>
<dbReference type="SUPFAM" id="SSF46689">
    <property type="entry name" value="Homeodomain-like"/>
    <property type="match status" value="2"/>
</dbReference>
<comment type="subcellular location">
    <subcellularLocation>
        <location evidence="4">Nucleus</location>
    </subcellularLocation>
</comment>
<feature type="domain" description="Homeobox" evidence="6">
    <location>
        <begin position="379"/>
        <end position="444"/>
    </location>
</feature>
<evidence type="ECO:0000256" key="5">
    <source>
        <dbReference type="SAM" id="MobiDB-lite"/>
    </source>
</evidence>
<feature type="domain" description="Homeobox" evidence="6">
    <location>
        <begin position="94"/>
        <end position="159"/>
    </location>
</feature>
<feature type="region of interest" description="Disordered" evidence="5">
    <location>
        <begin position="218"/>
        <end position="291"/>
    </location>
</feature>
<sequence>MAAVADGYVQTEALPPVLVLHATEAAPSTLQFLPTGSNGSHVGHDNSINGGGTAANSDAEQSSDPEPDKEQDYENDMDVNDENATPDDDAQASGGDRKPRRELPPATVKILKDWMLSTEHIKHPYPTDDDKKKLLETTGINMKQLTNWFTNARKRIWKPMMRREHSRQLQTSLDIEASSGTAALPVATDSTASYSQPPYDNHHHHHHHRGYNEFAYDQGHHSPHPMMERRLSMPSSSAEFDPRHHPQVQHHHTPSMRRHQHPLASISTPGGYHGHQAYPTPSTAPMSPYALPRMLPPSSSFFPPRCSRSASESVAHRHAPPLFAMPTSRSSTQQQPPPPPIPARLERTKDAPSPPQKRTRPSSTGDAENVDDPGKDTTTKRLRRSALLPPHVIKILKDWMLSPEHVEHPYPTDLEKKQLCDETGLDLCQLNNWFANNRKRLWKPTMANRSKALYTNENIRNLIYKTDHNSAASSSHPPPASHHPANYQTATSVNSVTGFKSERTFRVNANLARPPVGGPDSVPSSFTSSQRYPFPRAPVSQVTGMAPREGRSHTLDMGHFRRNRMNFQDVLNATPSPSDWNNHHPDGSFMRRGSGGGGTMTLPSLHTSSSAAAAGFHGVNN</sequence>
<evidence type="ECO:0000259" key="6">
    <source>
        <dbReference type="PROSITE" id="PS50071"/>
    </source>
</evidence>
<evidence type="ECO:0000256" key="2">
    <source>
        <dbReference type="ARBA" id="ARBA00023155"/>
    </source>
</evidence>
<feature type="region of interest" description="Disordered" evidence="5">
    <location>
        <begin position="510"/>
        <end position="552"/>
    </location>
</feature>
<name>W4GVM9_APHAT</name>
<dbReference type="GO" id="GO:0005634">
    <property type="term" value="C:nucleus"/>
    <property type="evidence" value="ECO:0007669"/>
    <property type="project" value="UniProtKB-SubCell"/>
</dbReference>
<dbReference type="OrthoDB" id="10056939at2759"/>
<evidence type="ECO:0000313" key="7">
    <source>
        <dbReference type="EMBL" id="ETV83064.1"/>
    </source>
</evidence>
<dbReference type="GeneID" id="20806801"/>
<accession>W4GVM9</accession>
<dbReference type="SMART" id="SM00389">
    <property type="entry name" value="HOX"/>
    <property type="match status" value="2"/>
</dbReference>
<proteinExistence type="predicted"/>
<evidence type="ECO:0000256" key="1">
    <source>
        <dbReference type="ARBA" id="ARBA00023125"/>
    </source>
</evidence>
<dbReference type="GO" id="GO:0006355">
    <property type="term" value="P:regulation of DNA-templated transcription"/>
    <property type="evidence" value="ECO:0007669"/>
    <property type="project" value="InterPro"/>
</dbReference>
<dbReference type="AlphaFoldDB" id="W4GVM9"/>
<dbReference type="VEuPathDB" id="FungiDB:H257_04805"/>
<dbReference type="GO" id="GO:0003677">
    <property type="term" value="F:DNA binding"/>
    <property type="evidence" value="ECO:0007669"/>
    <property type="project" value="UniProtKB-UniRule"/>
</dbReference>
<keyword evidence="2 4" id="KW-0371">Homeobox</keyword>
<evidence type="ECO:0000256" key="4">
    <source>
        <dbReference type="PROSITE-ProRule" id="PRU00108"/>
    </source>
</evidence>